<dbReference type="Proteomes" id="UP000604475">
    <property type="component" value="Unassembled WGS sequence"/>
</dbReference>
<feature type="domain" description="TIR" evidence="2">
    <location>
        <begin position="13"/>
        <end position="134"/>
    </location>
</feature>
<accession>A0A937RKI6</accession>
<sequence>MTDGGEVGRAQRFVVSYAGEDVRWAEWVTWTLEDAGHDVRSAVWDFGPGSHPVGEMHRALAEDRRMVAVVSAAYAESVSAAEEWQAVWAADPAGTKRRLLIVRVEDCDRPGLLRQIAPVDIFGVAKDAARQRLLDAIEWRRDRPEVPPSFPGEVTGPGIGVPSPGASQLSVPAAMARSAYLEQVRQIAPPCLTGREAELARLAEFCTAPDDATSRSFLWWRAPAWTGKSALLSSFVLAPPPSVRVVSFFITARYAGNSDRDAFVEVVTEQLTELLGESEPPFVNPGRRERLWFKFFADAAASCQALGQRLVLVVDGLDEDRGVTTRPEARSIAGLLPASPPYGARVVVAGRPDPPIPADVPAGHPLRDPGIIRVLDQSIHAAVLKADMYADLDRLRTGSPLGQDLLGLVTAAEGGLSSHDLEELAADPGATERDIDRFLSTVAGRSFASRPAQWNPNSGPPVYLLGHEELQQDAVRSFGPRRLAAYRERLHTWADEYRQRQWPSHTPEYLLRGYYRLLLATGDLVRAVDCATDQARHDRMLDLTGGDTAALAEVTDAQNAILGQPSPDLALMAQVAVHRQRIAARNSNIPTHLPAVWARLRHATRAEQLACGITNLDTRAVALVSVVVALAEAGDHVRAEQVARKIIEPYFQTLALADLARVLLRTGEDTRAAQIVADAEQVAHGTLDPYYQARALAKVAGALAEASEIGHAELVAGDAERLARGVTLPRLQVLALADVAGAHALTGQDARAEQVAADAEEHAYGIPDPDSQDLALADLAAAFARAGALARAERVARSIPDTYFHEFALADLAGALAGAGQHARAEQVARGLTDQYCQARALANVAGALGEARERSRAQQVAAEAERVARGITDPHNRTRALADVTAALADASALGHAEEVARDITDPNYRAPALAKVAHALAQAGERVRAEQVAIAAEHVARGMANPHTQIRAFANLATALAHVGERVRAEQVAIAAEHVAREMDYLPSRAEALADVASALADAGELTRAEQIAAGAEQIAHTVTNPFHEGLALVAVVAVYIRVGELARAEQLARDITEPTPKVRALAGVAA</sequence>
<dbReference type="SUPFAM" id="SSF52200">
    <property type="entry name" value="Toll/Interleukin receptor TIR domain"/>
    <property type="match status" value="1"/>
</dbReference>
<dbReference type="InterPro" id="IPR035897">
    <property type="entry name" value="Toll_tir_struct_dom_sf"/>
</dbReference>
<evidence type="ECO:0000256" key="1">
    <source>
        <dbReference type="ARBA" id="ARBA00022737"/>
    </source>
</evidence>
<feature type="domain" description="Nephrocystin 3-like N-terminal" evidence="3">
    <location>
        <begin position="205"/>
        <end position="320"/>
    </location>
</feature>
<dbReference type="AlphaFoldDB" id="A0A937RKI6"/>
<dbReference type="RefSeq" id="WP_203004077.1">
    <property type="nucleotide sequence ID" value="NZ_JADWYU010000206.1"/>
</dbReference>
<name>A0A937RKI6_9ACTN</name>
<dbReference type="InterPro" id="IPR011990">
    <property type="entry name" value="TPR-like_helical_dom_sf"/>
</dbReference>
<gene>
    <name evidence="4" type="ORF">I7412_33400</name>
</gene>
<keyword evidence="5" id="KW-1185">Reference proteome</keyword>
<dbReference type="SUPFAM" id="SSF48452">
    <property type="entry name" value="TPR-like"/>
    <property type="match status" value="1"/>
</dbReference>
<evidence type="ECO:0000313" key="5">
    <source>
        <dbReference type="Proteomes" id="UP000604475"/>
    </source>
</evidence>
<dbReference type="EMBL" id="JAEACQ010000291">
    <property type="protein sequence ID" value="MBL7631970.1"/>
    <property type="molecule type" value="Genomic_DNA"/>
</dbReference>
<proteinExistence type="predicted"/>
<dbReference type="Pfam" id="PF13676">
    <property type="entry name" value="TIR_2"/>
    <property type="match status" value="1"/>
</dbReference>
<protein>
    <submittedName>
        <fullName evidence="4">TIR domain-containing protein</fullName>
    </submittedName>
</protein>
<reference evidence="4" key="1">
    <citation type="submission" date="2020-12" db="EMBL/GenBank/DDBJ databases">
        <title>Genomic characterization of non-nitrogen-fixing Frankia strains.</title>
        <authorList>
            <person name="Carlos-Shanley C."/>
            <person name="Guerra T."/>
            <person name="Hahn D."/>
        </authorList>
    </citation>
    <scope>NUCLEOTIDE SEQUENCE</scope>
    <source>
        <strain evidence="4">CN6</strain>
    </source>
</reference>
<evidence type="ECO:0000259" key="2">
    <source>
        <dbReference type="Pfam" id="PF13676"/>
    </source>
</evidence>
<feature type="non-terminal residue" evidence="4">
    <location>
        <position position="1073"/>
    </location>
</feature>
<keyword evidence="1" id="KW-0677">Repeat</keyword>
<comment type="caution">
    <text evidence="4">The sequence shown here is derived from an EMBL/GenBank/DDBJ whole genome shotgun (WGS) entry which is preliminary data.</text>
</comment>
<dbReference type="Gene3D" id="1.25.40.10">
    <property type="entry name" value="Tetratricopeptide repeat domain"/>
    <property type="match status" value="3"/>
</dbReference>
<dbReference type="GO" id="GO:0007165">
    <property type="term" value="P:signal transduction"/>
    <property type="evidence" value="ECO:0007669"/>
    <property type="project" value="InterPro"/>
</dbReference>
<dbReference type="InterPro" id="IPR056884">
    <property type="entry name" value="NPHP3-like_N"/>
</dbReference>
<organism evidence="4 5">
    <name type="scientific">Frankia nepalensis</name>
    <dbReference type="NCBI Taxonomy" id="1836974"/>
    <lineage>
        <taxon>Bacteria</taxon>
        <taxon>Bacillati</taxon>
        <taxon>Actinomycetota</taxon>
        <taxon>Actinomycetes</taxon>
        <taxon>Frankiales</taxon>
        <taxon>Frankiaceae</taxon>
        <taxon>Frankia</taxon>
    </lineage>
</organism>
<dbReference type="Pfam" id="PF24883">
    <property type="entry name" value="NPHP3_N"/>
    <property type="match status" value="1"/>
</dbReference>
<evidence type="ECO:0000313" key="4">
    <source>
        <dbReference type="EMBL" id="MBL7631970.1"/>
    </source>
</evidence>
<dbReference type="InterPro" id="IPR000157">
    <property type="entry name" value="TIR_dom"/>
</dbReference>
<dbReference type="Gene3D" id="3.40.50.10140">
    <property type="entry name" value="Toll/interleukin-1 receptor homology (TIR) domain"/>
    <property type="match status" value="1"/>
</dbReference>
<evidence type="ECO:0000259" key="3">
    <source>
        <dbReference type="Pfam" id="PF24883"/>
    </source>
</evidence>